<proteinExistence type="predicted"/>
<evidence type="ECO:0000256" key="1">
    <source>
        <dbReference type="SAM" id="MobiDB-lite"/>
    </source>
</evidence>
<reference evidence="2" key="1">
    <citation type="journal article" date="2020" name="Stud. Mycol.">
        <title>101 Dothideomycetes genomes: a test case for predicting lifestyles and emergence of pathogens.</title>
        <authorList>
            <person name="Haridas S."/>
            <person name="Albert R."/>
            <person name="Binder M."/>
            <person name="Bloem J."/>
            <person name="Labutti K."/>
            <person name="Salamov A."/>
            <person name="Andreopoulos B."/>
            <person name="Baker S."/>
            <person name="Barry K."/>
            <person name="Bills G."/>
            <person name="Bluhm B."/>
            <person name="Cannon C."/>
            <person name="Castanera R."/>
            <person name="Culley D."/>
            <person name="Daum C."/>
            <person name="Ezra D."/>
            <person name="Gonzalez J."/>
            <person name="Henrissat B."/>
            <person name="Kuo A."/>
            <person name="Liang C."/>
            <person name="Lipzen A."/>
            <person name="Lutzoni F."/>
            <person name="Magnuson J."/>
            <person name="Mondo S."/>
            <person name="Nolan M."/>
            <person name="Ohm R."/>
            <person name="Pangilinan J."/>
            <person name="Park H.-J."/>
            <person name="Ramirez L."/>
            <person name="Alfaro M."/>
            <person name="Sun H."/>
            <person name="Tritt A."/>
            <person name="Yoshinaga Y."/>
            <person name="Zwiers L.-H."/>
            <person name="Turgeon B."/>
            <person name="Goodwin S."/>
            <person name="Spatafora J."/>
            <person name="Crous P."/>
            <person name="Grigoriev I."/>
        </authorList>
    </citation>
    <scope>NUCLEOTIDE SEQUENCE</scope>
    <source>
        <strain evidence="2">CBS 122681</strain>
    </source>
</reference>
<evidence type="ECO:0000313" key="3">
    <source>
        <dbReference type="Proteomes" id="UP000799324"/>
    </source>
</evidence>
<feature type="compositionally biased region" description="Low complexity" evidence="1">
    <location>
        <begin position="29"/>
        <end position="57"/>
    </location>
</feature>
<accession>A0A6A6TAY1</accession>
<organism evidence="2 3">
    <name type="scientific">Lophiostoma macrostomum CBS 122681</name>
    <dbReference type="NCBI Taxonomy" id="1314788"/>
    <lineage>
        <taxon>Eukaryota</taxon>
        <taxon>Fungi</taxon>
        <taxon>Dikarya</taxon>
        <taxon>Ascomycota</taxon>
        <taxon>Pezizomycotina</taxon>
        <taxon>Dothideomycetes</taxon>
        <taxon>Pleosporomycetidae</taxon>
        <taxon>Pleosporales</taxon>
        <taxon>Lophiostomataceae</taxon>
        <taxon>Lophiostoma</taxon>
    </lineage>
</organism>
<feature type="compositionally biased region" description="Polar residues" evidence="1">
    <location>
        <begin position="17"/>
        <end position="28"/>
    </location>
</feature>
<gene>
    <name evidence="2" type="ORF">K491DRAFT_691342</name>
</gene>
<dbReference type="EMBL" id="MU004328">
    <property type="protein sequence ID" value="KAF2657139.1"/>
    <property type="molecule type" value="Genomic_DNA"/>
</dbReference>
<dbReference type="AlphaFoldDB" id="A0A6A6TAY1"/>
<keyword evidence="3" id="KW-1185">Reference proteome</keyword>
<sequence length="57" mass="6137">MPSFMAPIRLAPFQVVNVPSPNTASNQHPFFQPQTSTTPAPSSSSNPQPSTSPQNRE</sequence>
<evidence type="ECO:0000313" key="2">
    <source>
        <dbReference type="EMBL" id="KAF2657139.1"/>
    </source>
</evidence>
<protein>
    <submittedName>
        <fullName evidence="2">Uncharacterized protein</fullName>
    </submittedName>
</protein>
<dbReference type="Proteomes" id="UP000799324">
    <property type="component" value="Unassembled WGS sequence"/>
</dbReference>
<feature type="region of interest" description="Disordered" evidence="1">
    <location>
        <begin position="17"/>
        <end position="57"/>
    </location>
</feature>
<name>A0A6A6TAY1_9PLEO</name>